<dbReference type="SUPFAM" id="SSF46785">
    <property type="entry name" value="Winged helix' DNA-binding domain"/>
    <property type="match status" value="1"/>
</dbReference>
<dbReference type="Proteomes" id="UP000215563">
    <property type="component" value="Unassembled WGS sequence"/>
</dbReference>
<dbReference type="OrthoDB" id="3232131at2"/>
<dbReference type="PANTHER" id="PTHR39168:SF1">
    <property type="entry name" value="TRANSCRIPTIONAL REGULATORY PROTEIN"/>
    <property type="match status" value="1"/>
</dbReference>
<dbReference type="GO" id="GO:0097063">
    <property type="term" value="F:cadmium ion sensor activity"/>
    <property type="evidence" value="ECO:0007669"/>
    <property type="project" value="TreeGrafter"/>
</dbReference>
<dbReference type="SMART" id="SM00418">
    <property type="entry name" value="HTH_ARSR"/>
    <property type="match status" value="1"/>
</dbReference>
<dbReference type="InterPro" id="IPR036390">
    <property type="entry name" value="WH_DNA-bd_sf"/>
</dbReference>
<reference evidence="2 3" key="1">
    <citation type="submission" date="2017-07" db="EMBL/GenBank/DDBJ databases">
        <title>Amycolatopsis alba DSM 44262 Genome sequencing and assembly.</title>
        <authorList>
            <person name="Kaur N."/>
            <person name="Mayilraj S."/>
        </authorList>
    </citation>
    <scope>NUCLEOTIDE SEQUENCE [LARGE SCALE GENOMIC DNA]</scope>
    <source>
        <strain evidence="2 3">DSM 44262</strain>
    </source>
</reference>
<dbReference type="GO" id="GO:0010288">
    <property type="term" value="P:response to lead ion"/>
    <property type="evidence" value="ECO:0007669"/>
    <property type="project" value="TreeGrafter"/>
</dbReference>
<dbReference type="InterPro" id="IPR001845">
    <property type="entry name" value="HTH_ArsR_DNA-bd_dom"/>
</dbReference>
<sequence length="250" mass="26974">MDGEPDIARAAALIADGSRARILKALSGGRALSATVLAAEAGVRGPTASAHLTRLLDAGMVVVERDGRNRNYRLASTEITTALEALAVIAPPLPISTLRQSTRTNALRRSRTCYDHVAGKLGVELMAALVDGELISGRRKVGAKQDRPASYGRDMDYELTDAGKDTLRSFGVDPETLPVRRAPIRYCVDWSERRHHLAGSVAAAVTERMFTLGWIRHGTAPRMVHVTEAGADGLRRTFGVDPAPWRDQAS</sequence>
<dbReference type="RefSeq" id="WP_020636671.1">
    <property type="nucleotide sequence ID" value="NZ_KB913032.1"/>
</dbReference>
<dbReference type="GO" id="GO:0003677">
    <property type="term" value="F:DNA binding"/>
    <property type="evidence" value="ECO:0007669"/>
    <property type="project" value="TreeGrafter"/>
</dbReference>
<dbReference type="InterPro" id="IPR011991">
    <property type="entry name" value="ArsR-like_HTH"/>
</dbReference>
<accession>A0A229RFI8</accession>
<dbReference type="EMBL" id="NMQU01000106">
    <property type="protein sequence ID" value="OXM45221.1"/>
    <property type="molecule type" value="Genomic_DNA"/>
</dbReference>
<dbReference type="CDD" id="cd00090">
    <property type="entry name" value="HTH_ARSR"/>
    <property type="match status" value="1"/>
</dbReference>
<name>A0A229RFI8_AMYAL</name>
<evidence type="ECO:0000313" key="2">
    <source>
        <dbReference type="EMBL" id="OXM45221.1"/>
    </source>
</evidence>
<comment type="caution">
    <text evidence="2">The sequence shown here is derived from an EMBL/GenBank/DDBJ whole genome shotgun (WGS) entry which is preliminary data.</text>
</comment>
<dbReference type="PRINTS" id="PR00778">
    <property type="entry name" value="HTHARSR"/>
</dbReference>
<dbReference type="PROSITE" id="PS50987">
    <property type="entry name" value="HTH_ARSR_2"/>
    <property type="match status" value="1"/>
</dbReference>
<evidence type="ECO:0000313" key="3">
    <source>
        <dbReference type="Proteomes" id="UP000215563"/>
    </source>
</evidence>
<dbReference type="InterPro" id="IPR036388">
    <property type="entry name" value="WH-like_DNA-bd_sf"/>
</dbReference>
<dbReference type="GO" id="GO:0046686">
    <property type="term" value="P:response to cadmium ion"/>
    <property type="evidence" value="ECO:0007669"/>
    <property type="project" value="TreeGrafter"/>
</dbReference>
<organism evidence="2 3">
    <name type="scientific">Amycolatopsis alba DSM 44262</name>
    <dbReference type="NCBI Taxonomy" id="1125972"/>
    <lineage>
        <taxon>Bacteria</taxon>
        <taxon>Bacillati</taxon>
        <taxon>Actinomycetota</taxon>
        <taxon>Actinomycetes</taxon>
        <taxon>Pseudonocardiales</taxon>
        <taxon>Pseudonocardiaceae</taxon>
        <taxon>Amycolatopsis</taxon>
    </lineage>
</organism>
<dbReference type="Pfam" id="PF12840">
    <property type="entry name" value="HTH_20"/>
    <property type="match status" value="1"/>
</dbReference>
<feature type="domain" description="HTH arsR-type" evidence="1">
    <location>
        <begin position="1"/>
        <end position="94"/>
    </location>
</feature>
<dbReference type="InterPro" id="IPR052543">
    <property type="entry name" value="HTH_Metal-responsive_Reg"/>
</dbReference>
<keyword evidence="3" id="KW-1185">Reference proteome</keyword>
<dbReference type="GO" id="GO:0003700">
    <property type="term" value="F:DNA-binding transcription factor activity"/>
    <property type="evidence" value="ECO:0007669"/>
    <property type="project" value="InterPro"/>
</dbReference>
<dbReference type="PANTHER" id="PTHR39168">
    <property type="entry name" value="TRANSCRIPTIONAL REGULATOR-RELATED"/>
    <property type="match status" value="1"/>
</dbReference>
<gene>
    <name evidence="2" type="ORF">CFP75_32035</name>
</gene>
<protein>
    <submittedName>
        <fullName evidence="2">Transcriptional regulator</fullName>
    </submittedName>
</protein>
<dbReference type="AlphaFoldDB" id="A0A229RFI8"/>
<dbReference type="GO" id="GO:0032791">
    <property type="term" value="F:lead ion binding"/>
    <property type="evidence" value="ECO:0007669"/>
    <property type="project" value="TreeGrafter"/>
</dbReference>
<evidence type="ECO:0000259" key="1">
    <source>
        <dbReference type="PROSITE" id="PS50987"/>
    </source>
</evidence>
<dbReference type="Gene3D" id="1.10.10.10">
    <property type="entry name" value="Winged helix-like DNA-binding domain superfamily/Winged helix DNA-binding domain"/>
    <property type="match status" value="1"/>
</dbReference>
<proteinExistence type="predicted"/>